<dbReference type="Gene3D" id="3.40.190.10">
    <property type="entry name" value="Periplasmic binding protein-like II"/>
    <property type="match status" value="2"/>
</dbReference>
<comment type="caution">
    <text evidence="3">The sequence shown here is derived from an EMBL/GenBank/DDBJ whole genome shotgun (WGS) entry which is preliminary data.</text>
</comment>
<feature type="signal peptide" evidence="1">
    <location>
        <begin position="1"/>
        <end position="29"/>
    </location>
</feature>
<organism evidence="3 4">
    <name type="scientific">Actinorhabdospora filicis</name>
    <dbReference type="NCBI Taxonomy" id="1785913"/>
    <lineage>
        <taxon>Bacteria</taxon>
        <taxon>Bacillati</taxon>
        <taxon>Actinomycetota</taxon>
        <taxon>Actinomycetes</taxon>
        <taxon>Micromonosporales</taxon>
        <taxon>Micromonosporaceae</taxon>
        <taxon>Actinorhabdospora</taxon>
    </lineage>
</organism>
<keyword evidence="1" id="KW-0732">Signal</keyword>
<dbReference type="RefSeq" id="WP_285660941.1">
    <property type="nucleotide sequence ID" value="NZ_BSTX01000001.1"/>
</dbReference>
<protein>
    <recommendedName>
        <fullName evidence="2">PBP domain-containing protein</fullName>
    </recommendedName>
</protein>
<sequence length="365" mass="37537">MKVRTFSATIVGIGAAILSLALTASPASADPNPAPPPYGQLAGVGSDTTQDVLNGFAAVIDDASGNPVIDSWNAQGAALKTKASGCSNIARPNGSSQGRDALIASTDGTAWQGQTITNCVDFARSSAGPRASGTKYTYVPFGVDAVTVAINSNSLLPTNVTFTQIQRIYQCLDNNIGGEPVTPLLPQSGSGTRQFWLAKMGVTEADISGGLYPCLTDLGNTVQEHDGRVLNGHDDYILPFSVAQYLAQSNSAAIQTATGVSVTDRRGPAILVSVNGVNPVSSGNLNTSFPVVRDVYNVIPTAKKTTAPFSTMFVGSSSALCTKTVLVGGTAKRVTELFGFGHRATTVGTGTDKLGCGVDVLTGDK</sequence>
<keyword evidence="4" id="KW-1185">Reference proteome</keyword>
<dbReference type="EMBL" id="BSTX01000001">
    <property type="protein sequence ID" value="GLZ75710.1"/>
    <property type="molecule type" value="Genomic_DNA"/>
</dbReference>
<reference evidence="3" key="1">
    <citation type="submission" date="2023-03" db="EMBL/GenBank/DDBJ databases">
        <title>Actinorhabdospora filicis NBRC 111898.</title>
        <authorList>
            <person name="Ichikawa N."/>
            <person name="Sato H."/>
            <person name="Tonouchi N."/>
        </authorList>
    </citation>
    <scope>NUCLEOTIDE SEQUENCE</scope>
    <source>
        <strain evidence="3">NBRC 111898</strain>
    </source>
</reference>
<dbReference type="SUPFAM" id="SSF53850">
    <property type="entry name" value="Periplasmic binding protein-like II"/>
    <property type="match status" value="1"/>
</dbReference>
<dbReference type="Pfam" id="PF12849">
    <property type="entry name" value="PBP_like_2"/>
    <property type="match status" value="1"/>
</dbReference>
<evidence type="ECO:0000313" key="4">
    <source>
        <dbReference type="Proteomes" id="UP001165079"/>
    </source>
</evidence>
<dbReference type="Proteomes" id="UP001165079">
    <property type="component" value="Unassembled WGS sequence"/>
</dbReference>
<proteinExistence type="predicted"/>
<gene>
    <name evidence="3" type="ORF">Afil01_05170</name>
</gene>
<feature type="domain" description="PBP" evidence="2">
    <location>
        <begin position="34"/>
        <end position="306"/>
    </location>
</feature>
<dbReference type="InterPro" id="IPR024370">
    <property type="entry name" value="PBP_domain"/>
</dbReference>
<name>A0A9W6W8I4_9ACTN</name>
<dbReference type="AlphaFoldDB" id="A0A9W6W8I4"/>
<evidence type="ECO:0000259" key="2">
    <source>
        <dbReference type="Pfam" id="PF12849"/>
    </source>
</evidence>
<accession>A0A9W6W8I4</accession>
<feature type="chain" id="PRO_5040809572" description="PBP domain-containing protein" evidence="1">
    <location>
        <begin position="30"/>
        <end position="365"/>
    </location>
</feature>
<evidence type="ECO:0000313" key="3">
    <source>
        <dbReference type="EMBL" id="GLZ75710.1"/>
    </source>
</evidence>
<evidence type="ECO:0000256" key="1">
    <source>
        <dbReference type="SAM" id="SignalP"/>
    </source>
</evidence>